<sequence length="300" mass="33649">MCRVSELQRKGRWPMRRDFAVRGHDVLKFDDLDQFGRELQHLKVHSLAYSPGKSLPVTTRNGTTVNVGLANYVRRRLAQYDAEIVTLSCYVNMIHPNKPEQTKLIAQLAHYLQLAPMFGTRIVATETGSLDPTFVFTKNNFGSAPFKTLIKNVQTLLPVAHDSGTYLALEPGINHPLWSLDRVADLIQAVGEDPNLKLIIDPANLVLSGTDQPEQILQEALQRFGERIVAIHLKDFRWVSEAAHRIETVVPGQGVVDVPALIRLVDRWQPYGIKCFDELPDGKLEQTLALPWISEGSSLS</sequence>
<protein>
    <submittedName>
        <fullName evidence="2">Xylose isomerase domain-containing protein TIM barrel</fullName>
    </submittedName>
</protein>
<dbReference type="GO" id="GO:0016853">
    <property type="term" value="F:isomerase activity"/>
    <property type="evidence" value="ECO:0007669"/>
    <property type="project" value="UniProtKB-KW"/>
</dbReference>
<dbReference type="Pfam" id="PF01261">
    <property type="entry name" value="AP_endonuc_2"/>
    <property type="match status" value="1"/>
</dbReference>
<organism evidence="2 3">
    <name type="scientific">Lacticaseibacillus camelliae DSM 22697 = JCM 13995</name>
    <dbReference type="NCBI Taxonomy" id="1423730"/>
    <lineage>
        <taxon>Bacteria</taxon>
        <taxon>Bacillati</taxon>
        <taxon>Bacillota</taxon>
        <taxon>Bacilli</taxon>
        <taxon>Lactobacillales</taxon>
        <taxon>Lactobacillaceae</taxon>
        <taxon>Lacticaseibacillus</taxon>
    </lineage>
</organism>
<name>A0A0R2F3G7_9LACO</name>
<evidence type="ECO:0000313" key="2">
    <source>
        <dbReference type="EMBL" id="KRN19117.1"/>
    </source>
</evidence>
<dbReference type="PANTHER" id="PTHR12110:SF21">
    <property type="entry name" value="XYLOSE ISOMERASE-LIKE TIM BARREL DOMAIN-CONTAINING PROTEIN"/>
    <property type="match status" value="1"/>
</dbReference>
<proteinExistence type="predicted"/>
<evidence type="ECO:0000259" key="1">
    <source>
        <dbReference type="Pfam" id="PF01261"/>
    </source>
</evidence>
<accession>A0A0R2F3G7</accession>
<keyword evidence="3" id="KW-1185">Reference proteome</keyword>
<evidence type="ECO:0000313" key="3">
    <source>
        <dbReference type="Proteomes" id="UP000050865"/>
    </source>
</evidence>
<dbReference type="SUPFAM" id="SSF51658">
    <property type="entry name" value="Xylose isomerase-like"/>
    <property type="match status" value="1"/>
</dbReference>
<dbReference type="Proteomes" id="UP000050865">
    <property type="component" value="Unassembled WGS sequence"/>
</dbReference>
<dbReference type="AlphaFoldDB" id="A0A0R2F3G7"/>
<feature type="domain" description="Xylose isomerase-like TIM barrel" evidence="1">
    <location>
        <begin position="71"/>
        <end position="267"/>
    </location>
</feature>
<comment type="caution">
    <text evidence="2">The sequence shown here is derived from an EMBL/GenBank/DDBJ whole genome shotgun (WGS) entry which is preliminary data.</text>
</comment>
<dbReference type="InterPro" id="IPR050312">
    <property type="entry name" value="IolE/XylAMocC-like"/>
</dbReference>
<reference evidence="2 3" key="1">
    <citation type="journal article" date="2015" name="Genome Announc.">
        <title>Expanding the biotechnology potential of lactobacilli through comparative genomics of 213 strains and associated genera.</title>
        <authorList>
            <person name="Sun Z."/>
            <person name="Harris H.M."/>
            <person name="McCann A."/>
            <person name="Guo C."/>
            <person name="Argimon S."/>
            <person name="Zhang W."/>
            <person name="Yang X."/>
            <person name="Jeffery I.B."/>
            <person name="Cooney J.C."/>
            <person name="Kagawa T.F."/>
            <person name="Liu W."/>
            <person name="Song Y."/>
            <person name="Salvetti E."/>
            <person name="Wrobel A."/>
            <person name="Rasinkangas P."/>
            <person name="Parkhill J."/>
            <person name="Rea M.C."/>
            <person name="O'Sullivan O."/>
            <person name="Ritari J."/>
            <person name="Douillard F.P."/>
            <person name="Paul Ross R."/>
            <person name="Yang R."/>
            <person name="Briner A.E."/>
            <person name="Felis G.E."/>
            <person name="de Vos W.M."/>
            <person name="Barrangou R."/>
            <person name="Klaenhammer T.R."/>
            <person name="Caufield P.W."/>
            <person name="Cui Y."/>
            <person name="Zhang H."/>
            <person name="O'Toole P.W."/>
        </authorList>
    </citation>
    <scope>NUCLEOTIDE SEQUENCE [LARGE SCALE GENOMIC DNA]</scope>
    <source>
        <strain evidence="2 3">DSM 22697</strain>
    </source>
</reference>
<dbReference type="InterPro" id="IPR013022">
    <property type="entry name" value="Xyl_isomerase-like_TIM-brl"/>
</dbReference>
<keyword evidence="2" id="KW-0413">Isomerase</keyword>
<gene>
    <name evidence="2" type="ORF">FC75_GL000216</name>
</gene>
<dbReference type="STRING" id="1423730.FC75_GL000216"/>
<dbReference type="InterPro" id="IPR036237">
    <property type="entry name" value="Xyl_isomerase-like_sf"/>
</dbReference>
<dbReference type="PATRIC" id="fig|1423730.4.peg.228"/>
<dbReference type="EMBL" id="AYZJ01000077">
    <property type="protein sequence ID" value="KRN19117.1"/>
    <property type="molecule type" value="Genomic_DNA"/>
</dbReference>
<dbReference type="Gene3D" id="3.20.20.150">
    <property type="entry name" value="Divalent-metal-dependent TIM barrel enzymes"/>
    <property type="match status" value="1"/>
</dbReference>
<dbReference type="PANTHER" id="PTHR12110">
    <property type="entry name" value="HYDROXYPYRUVATE ISOMERASE"/>
    <property type="match status" value="1"/>
</dbReference>